<accession>A0ABD2WRM6</accession>
<feature type="compositionally biased region" description="Basic and acidic residues" evidence="1">
    <location>
        <begin position="220"/>
        <end position="236"/>
    </location>
</feature>
<dbReference type="Proteomes" id="UP001627154">
    <property type="component" value="Unassembled WGS sequence"/>
</dbReference>
<evidence type="ECO:0000313" key="3">
    <source>
        <dbReference type="Proteomes" id="UP001627154"/>
    </source>
</evidence>
<feature type="region of interest" description="Disordered" evidence="1">
    <location>
        <begin position="214"/>
        <end position="236"/>
    </location>
</feature>
<dbReference type="AlphaFoldDB" id="A0ABD2WRM6"/>
<sequence>MGIRYIQAERHQEFESRFARQRESGFEFLDPVNPLSVPQASSSKRARARNALKTNEEQNSKIYQTIMNTVNKIVLQTKGVDVLFLPNEGLQHELKANARKSAGQFRLGPACSGIEDRRAELTICPITTFATPYVATPEAQRLPMGKLSIPPLVQKQTRYAQSRISRELQSLFCSRVYINPFSLSIQLPPAGQVIYTYTTTACAAETLSRTFPRALQESASEAREREREKDYTSARERQENVPLPFLCIYFSRAKTTSEEVPGLSLKIPSKSCE</sequence>
<comment type="caution">
    <text evidence="2">The sequence shown here is derived from an EMBL/GenBank/DDBJ whole genome shotgun (WGS) entry which is preliminary data.</text>
</comment>
<keyword evidence="3" id="KW-1185">Reference proteome</keyword>
<organism evidence="2 3">
    <name type="scientific">Trichogramma kaykai</name>
    <dbReference type="NCBI Taxonomy" id="54128"/>
    <lineage>
        <taxon>Eukaryota</taxon>
        <taxon>Metazoa</taxon>
        <taxon>Ecdysozoa</taxon>
        <taxon>Arthropoda</taxon>
        <taxon>Hexapoda</taxon>
        <taxon>Insecta</taxon>
        <taxon>Pterygota</taxon>
        <taxon>Neoptera</taxon>
        <taxon>Endopterygota</taxon>
        <taxon>Hymenoptera</taxon>
        <taxon>Apocrita</taxon>
        <taxon>Proctotrupomorpha</taxon>
        <taxon>Chalcidoidea</taxon>
        <taxon>Trichogrammatidae</taxon>
        <taxon>Trichogramma</taxon>
    </lineage>
</organism>
<evidence type="ECO:0000256" key="1">
    <source>
        <dbReference type="SAM" id="MobiDB-lite"/>
    </source>
</evidence>
<name>A0ABD2WRM6_9HYME</name>
<proteinExistence type="predicted"/>
<reference evidence="2 3" key="1">
    <citation type="journal article" date="2024" name="bioRxiv">
        <title>A reference genome for Trichogramma kaykai: A tiny desert-dwelling parasitoid wasp with competing sex-ratio distorters.</title>
        <authorList>
            <person name="Culotta J."/>
            <person name="Lindsey A.R."/>
        </authorList>
    </citation>
    <scope>NUCLEOTIDE SEQUENCE [LARGE SCALE GENOMIC DNA]</scope>
    <source>
        <strain evidence="2 3">KSX58</strain>
    </source>
</reference>
<gene>
    <name evidence="2" type="ORF">TKK_010328</name>
</gene>
<evidence type="ECO:0000313" key="2">
    <source>
        <dbReference type="EMBL" id="KAL3395494.1"/>
    </source>
</evidence>
<protein>
    <submittedName>
        <fullName evidence="2">Uncharacterized protein</fullName>
    </submittedName>
</protein>
<dbReference type="EMBL" id="JBJJXI010000080">
    <property type="protein sequence ID" value="KAL3395494.1"/>
    <property type="molecule type" value="Genomic_DNA"/>
</dbReference>